<evidence type="ECO:0000313" key="1">
    <source>
        <dbReference type="EMBL" id="QDA56256.1"/>
    </source>
</evidence>
<name>A0A5B7ZP85_9GAMM</name>
<accession>A0A5B7ZP85</accession>
<dbReference type="NCBIfam" id="TIGR03344">
    <property type="entry name" value="VI_effect_Hcp1"/>
    <property type="match status" value="1"/>
</dbReference>
<proteinExistence type="predicted"/>
<sequence length="163" mass="17144">MATDYLLEIEGIKGESQDDKHKEKIEIHSFSWGVTNSSNVGTGGGGGTGKASFSDLMFNKQMDKASPLLFKAAATGEHIKKAVLTARKAGGKAGQIEYLTITLTDVMVSSYQVGGHSGDSSIPLDAVSLRSTDIKIDYKPQKADGSLEGSVAASYNISKNKAA</sequence>
<dbReference type="PANTHER" id="PTHR36152">
    <property type="entry name" value="CYTOPLASMIC PROTEIN-RELATED"/>
    <property type="match status" value="1"/>
</dbReference>
<gene>
    <name evidence="1" type="ORF">FHQ07_02440</name>
</gene>
<organism evidence="1 2">
    <name type="scientific">Thermomonas aquatica</name>
    <dbReference type="NCBI Taxonomy" id="2202149"/>
    <lineage>
        <taxon>Bacteria</taxon>
        <taxon>Pseudomonadati</taxon>
        <taxon>Pseudomonadota</taxon>
        <taxon>Gammaproteobacteria</taxon>
        <taxon>Lysobacterales</taxon>
        <taxon>Lysobacteraceae</taxon>
        <taxon>Thermomonas</taxon>
    </lineage>
</organism>
<dbReference type="Gene3D" id="2.30.110.20">
    <property type="entry name" value="Hcp1-like"/>
    <property type="match status" value="1"/>
</dbReference>
<evidence type="ECO:0000313" key="2">
    <source>
        <dbReference type="Proteomes" id="UP000308149"/>
    </source>
</evidence>
<dbReference type="PANTHER" id="PTHR36152:SF5">
    <property type="entry name" value="PROTEIN HCP1"/>
    <property type="match status" value="1"/>
</dbReference>
<protein>
    <submittedName>
        <fullName evidence="1">Type VI secretion system tube protein Hcp</fullName>
    </submittedName>
</protein>
<dbReference type="RefSeq" id="WP_139715184.1">
    <property type="nucleotide sequence ID" value="NZ_CP040871.1"/>
</dbReference>
<dbReference type="SUPFAM" id="SSF141452">
    <property type="entry name" value="Hcp1-like"/>
    <property type="match status" value="1"/>
</dbReference>
<dbReference type="AlphaFoldDB" id="A0A5B7ZP85"/>
<dbReference type="EMBL" id="CP040871">
    <property type="protein sequence ID" value="QDA56256.1"/>
    <property type="molecule type" value="Genomic_DNA"/>
</dbReference>
<reference evidence="1 2" key="1">
    <citation type="submission" date="2019-06" db="EMBL/GenBank/DDBJ databases">
        <title>Thermomonas aquatica sp. nov., isolated from an industrial wastewater treatment plant.</title>
        <authorList>
            <person name="Jeon J.H."/>
            <person name="Park D.-S."/>
        </authorList>
    </citation>
    <scope>NUCLEOTIDE SEQUENCE [LARGE SCALE GENOMIC DNA]</scope>
    <source>
        <strain evidence="1 2">SY21</strain>
    </source>
</reference>
<dbReference type="KEGG" id="thes:FHQ07_02440"/>
<dbReference type="Pfam" id="PF05638">
    <property type="entry name" value="T6SS_HCP"/>
    <property type="match status" value="1"/>
</dbReference>
<dbReference type="InterPro" id="IPR008514">
    <property type="entry name" value="T6SS_Hcp"/>
</dbReference>
<dbReference type="InterPro" id="IPR053165">
    <property type="entry name" value="HSI-I_assembly_Hcp1"/>
</dbReference>
<keyword evidence="2" id="KW-1185">Reference proteome</keyword>
<dbReference type="Proteomes" id="UP000308149">
    <property type="component" value="Chromosome"/>
</dbReference>
<dbReference type="OrthoDB" id="4865570at2"/>
<dbReference type="InterPro" id="IPR036624">
    <property type="entry name" value="Hcp1-lik_sf"/>
</dbReference>